<dbReference type="RefSeq" id="WP_170829490.1">
    <property type="nucleotide sequence ID" value="NZ_FMWL01000023.1"/>
</dbReference>
<organism evidence="6 7">
    <name type="scientific">Acidaminobacter hydrogenoformans DSM 2784</name>
    <dbReference type="NCBI Taxonomy" id="1120920"/>
    <lineage>
        <taxon>Bacteria</taxon>
        <taxon>Bacillati</taxon>
        <taxon>Bacillota</taxon>
        <taxon>Clostridia</taxon>
        <taxon>Peptostreptococcales</taxon>
        <taxon>Acidaminobacteraceae</taxon>
        <taxon>Acidaminobacter</taxon>
    </lineage>
</organism>
<comment type="similarity">
    <text evidence="1">Belongs to the LysR transcriptional regulatory family.</text>
</comment>
<evidence type="ECO:0000259" key="5">
    <source>
        <dbReference type="PROSITE" id="PS50931"/>
    </source>
</evidence>
<evidence type="ECO:0000313" key="6">
    <source>
        <dbReference type="EMBL" id="SCZ81807.1"/>
    </source>
</evidence>
<evidence type="ECO:0000256" key="1">
    <source>
        <dbReference type="ARBA" id="ARBA00009437"/>
    </source>
</evidence>
<dbReference type="PANTHER" id="PTHR30419:SF8">
    <property type="entry name" value="NITROGEN ASSIMILATION TRANSCRIPTIONAL ACTIVATOR-RELATED"/>
    <property type="match status" value="1"/>
</dbReference>
<keyword evidence="3" id="KW-0238">DNA-binding</keyword>
<protein>
    <submittedName>
        <fullName evidence="6">Regulatory helix-turn-helix protein, lysR family</fullName>
    </submittedName>
</protein>
<proteinExistence type="inferred from homology"/>
<reference evidence="6 7" key="1">
    <citation type="submission" date="2016-10" db="EMBL/GenBank/DDBJ databases">
        <authorList>
            <person name="de Groot N.N."/>
        </authorList>
    </citation>
    <scope>NUCLEOTIDE SEQUENCE [LARGE SCALE GENOMIC DNA]</scope>
    <source>
        <strain evidence="6 7">DSM 2784</strain>
    </source>
</reference>
<evidence type="ECO:0000256" key="2">
    <source>
        <dbReference type="ARBA" id="ARBA00023015"/>
    </source>
</evidence>
<dbReference type="PRINTS" id="PR00039">
    <property type="entry name" value="HTHLYSR"/>
</dbReference>
<dbReference type="Gene3D" id="3.40.190.290">
    <property type="match status" value="1"/>
</dbReference>
<dbReference type="Proteomes" id="UP000199208">
    <property type="component" value="Unassembled WGS sequence"/>
</dbReference>
<keyword evidence="4" id="KW-0804">Transcription</keyword>
<dbReference type="InterPro" id="IPR036388">
    <property type="entry name" value="WH-like_DNA-bd_sf"/>
</dbReference>
<dbReference type="AlphaFoldDB" id="A0A1G5S6S0"/>
<evidence type="ECO:0000256" key="3">
    <source>
        <dbReference type="ARBA" id="ARBA00023125"/>
    </source>
</evidence>
<dbReference type="InterPro" id="IPR000847">
    <property type="entry name" value="LysR_HTH_N"/>
</dbReference>
<dbReference type="PANTHER" id="PTHR30419">
    <property type="entry name" value="HTH-TYPE TRANSCRIPTIONAL REGULATOR YBHD"/>
    <property type="match status" value="1"/>
</dbReference>
<dbReference type="GO" id="GO:0003700">
    <property type="term" value="F:DNA-binding transcription factor activity"/>
    <property type="evidence" value="ECO:0007669"/>
    <property type="project" value="InterPro"/>
</dbReference>
<accession>A0A1G5S6S0</accession>
<dbReference type="InterPro" id="IPR050950">
    <property type="entry name" value="HTH-type_LysR_regulators"/>
</dbReference>
<gene>
    <name evidence="6" type="ORF">SAMN03080599_03051</name>
</gene>
<dbReference type="FunFam" id="1.10.10.10:FF:000001">
    <property type="entry name" value="LysR family transcriptional regulator"/>
    <property type="match status" value="1"/>
</dbReference>
<dbReference type="EMBL" id="FMWL01000023">
    <property type="protein sequence ID" value="SCZ81807.1"/>
    <property type="molecule type" value="Genomic_DNA"/>
</dbReference>
<name>A0A1G5S6S0_9FIRM</name>
<evidence type="ECO:0000313" key="7">
    <source>
        <dbReference type="Proteomes" id="UP000199208"/>
    </source>
</evidence>
<dbReference type="GO" id="GO:0003677">
    <property type="term" value="F:DNA binding"/>
    <property type="evidence" value="ECO:0007669"/>
    <property type="project" value="UniProtKB-KW"/>
</dbReference>
<dbReference type="PROSITE" id="PS50931">
    <property type="entry name" value="HTH_LYSR"/>
    <property type="match status" value="1"/>
</dbReference>
<dbReference type="InterPro" id="IPR036390">
    <property type="entry name" value="WH_DNA-bd_sf"/>
</dbReference>
<dbReference type="Pfam" id="PF03466">
    <property type="entry name" value="LysR_substrate"/>
    <property type="match status" value="1"/>
</dbReference>
<dbReference type="GO" id="GO:0005829">
    <property type="term" value="C:cytosol"/>
    <property type="evidence" value="ECO:0007669"/>
    <property type="project" value="TreeGrafter"/>
</dbReference>
<dbReference type="SUPFAM" id="SSF46785">
    <property type="entry name" value="Winged helix' DNA-binding domain"/>
    <property type="match status" value="1"/>
</dbReference>
<dbReference type="STRING" id="1120920.SAMN03080599_03051"/>
<dbReference type="InterPro" id="IPR005119">
    <property type="entry name" value="LysR_subst-bd"/>
</dbReference>
<sequence length="303" mass="34611">MRLEDFKYVSEIAKHGSFSKASKTLFVSQPALSKAVIKLENELGIELFKRDKTSVILTAAGELFLNEGNKVIEITNNLIQEMNALSLTNESTLRIGSSQFYIKYFFPHIIPYFNKKYPNINIKITEGVSSLTEQYLLDADLDLAIVPLPLSSPKLDYTTIYEETFQLAYCSSNEDQDHLYRQATTNGCFDLSYFQDEPFILLKHGFKMRKLSESIFESYGFQPKVVFETENYDTINSLISNNYGVSILPSFITKYDNVSYVKLDCESSRRHIVATYLKSSAGNKIINEFIKCLQTVLQENLEA</sequence>
<dbReference type="SUPFAM" id="SSF53850">
    <property type="entry name" value="Periplasmic binding protein-like II"/>
    <property type="match status" value="1"/>
</dbReference>
<dbReference type="Pfam" id="PF00126">
    <property type="entry name" value="HTH_1"/>
    <property type="match status" value="1"/>
</dbReference>
<dbReference type="Gene3D" id="1.10.10.10">
    <property type="entry name" value="Winged helix-like DNA-binding domain superfamily/Winged helix DNA-binding domain"/>
    <property type="match status" value="1"/>
</dbReference>
<keyword evidence="2" id="KW-0805">Transcription regulation</keyword>
<dbReference type="CDD" id="cd05466">
    <property type="entry name" value="PBP2_LTTR_substrate"/>
    <property type="match status" value="1"/>
</dbReference>
<keyword evidence="7" id="KW-1185">Reference proteome</keyword>
<evidence type="ECO:0000256" key="4">
    <source>
        <dbReference type="ARBA" id="ARBA00023163"/>
    </source>
</evidence>
<feature type="domain" description="HTH lysR-type" evidence="5">
    <location>
        <begin position="1"/>
        <end position="58"/>
    </location>
</feature>